<accession>A0A0C3GBI7</accession>
<feature type="domain" description="Mur ligase central" evidence="7">
    <location>
        <begin position="27"/>
        <end position="243"/>
    </location>
</feature>
<dbReference type="STRING" id="765440.A0A0C3GBI7"/>
<dbReference type="UniPathway" id="UPA00850"/>
<dbReference type="PROSITE" id="PS01012">
    <property type="entry name" value="FOLYLPOLYGLU_SYNT_2"/>
    <property type="match status" value="1"/>
</dbReference>
<proteinExistence type="inferred from homology"/>
<reference evidence="9" key="2">
    <citation type="submission" date="2015-01" db="EMBL/GenBank/DDBJ databases">
        <title>Evolutionary Origins and Diversification of the Mycorrhizal Mutualists.</title>
        <authorList>
            <consortium name="DOE Joint Genome Institute"/>
            <consortium name="Mycorrhizal Genomics Consortium"/>
            <person name="Kohler A."/>
            <person name="Kuo A."/>
            <person name="Nagy L.G."/>
            <person name="Floudas D."/>
            <person name="Copeland A."/>
            <person name="Barry K.W."/>
            <person name="Cichocki N."/>
            <person name="Veneault-Fourrey C."/>
            <person name="LaButti K."/>
            <person name="Lindquist E.A."/>
            <person name="Lipzen A."/>
            <person name="Lundell T."/>
            <person name="Morin E."/>
            <person name="Murat C."/>
            <person name="Riley R."/>
            <person name="Ohm R."/>
            <person name="Sun H."/>
            <person name="Tunlid A."/>
            <person name="Henrissat B."/>
            <person name="Grigoriev I.V."/>
            <person name="Hibbett D.S."/>
            <person name="Martin F."/>
        </authorList>
    </citation>
    <scope>NUCLEOTIDE SEQUENCE [LARGE SCALE GENOMIC DNA]</scope>
    <source>
        <strain evidence="9">F 1598</strain>
    </source>
</reference>
<comment type="similarity">
    <text evidence="1">Belongs to the folylpolyglutamate synthase family.</text>
</comment>
<keyword evidence="9" id="KW-1185">Reference proteome</keyword>
<keyword evidence="4" id="KW-0547">Nucleotide-binding</keyword>
<reference evidence="8 9" key="1">
    <citation type="submission" date="2014-04" db="EMBL/GenBank/DDBJ databases">
        <authorList>
            <consortium name="DOE Joint Genome Institute"/>
            <person name="Kuo A."/>
            <person name="Tarkka M."/>
            <person name="Buscot F."/>
            <person name="Kohler A."/>
            <person name="Nagy L.G."/>
            <person name="Floudas D."/>
            <person name="Copeland A."/>
            <person name="Barry K.W."/>
            <person name="Cichocki N."/>
            <person name="Veneault-Fourrey C."/>
            <person name="LaButti K."/>
            <person name="Lindquist E.A."/>
            <person name="Lipzen A."/>
            <person name="Lundell T."/>
            <person name="Morin E."/>
            <person name="Murat C."/>
            <person name="Sun H."/>
            <person name="Tunlid A."/>
            <person name="Henrissat B."/>
            <person name="Grigoriev I.V."/>
            <person name="Hibbett D.S."/>
            <person name="Martin F."/>
            <person name="Nordberg H.P."/>
            <person name="Cantor M.N."/>
            <person name="Hua S.X."/>
        </authorList>
    </citation>
    <scope>NUCLEOTIDE SEQUENCE [LARGE SCALE GENOMIC DNA]</scope>
    <source>
        <strain evidence="8 9">F 1598</strain>
    </source>
</reference>
<dbReference type="HOGENOM" id="CLU_015869_2_0_1"/>
<dbReference type="InterPro" id="IPR001645">
    <property type="entry name" value="Folylpolyglutamate_synth"/>
</dbReference>
<evidence type="ECO:0000256" key="5">
    <source>
        <dbReference type="ARBA" id="ARBA00022840"/>
    </source>
</evidence>
<organism evidence="8 9">
    <name type="scientific">Piloderma croceum (strain F 1598)</name>
    <dbReference type="NCBI Taxonomy" id="765440"/>
    <lineage>
        <taxon>Eukaryota</taxon>
        <taxon>Fungi</taxon>
        <taxon>Dikarya</taxon>
        <taxon>Basidiomycota</taxon>
        <taxon>Agaricomycotina</taxon>
        <taxon>Agaricomycetes</taxon>
        <taxon>Agaricomycetidae</taxon>
        <taxon>Atheliales</taxon>
        <taxon>Atheliaceae</taxon>
        <taxon>Piloderma</taxon>
    </lineage>
</organism>
<dbReference type="Proteomes" id="UP000054166">
    <property type="component" value="Unassembled WGS sequence"/>
</dbReference>
<dbReference type="EMBL" id="KN832975">
    <property type="protein sequence ID" value="KIM89079.1"/>
    <property type="molecule type" value="Genomic_DNA"/>
</dbReference>
<evidence type="ECO:0000256" key="2">
    <source>
        <dbReference type="ARBA" id="ARBA00022598"/>
    </source>
</evidence>
<dbReference type="InterPro" id="IPR018109">
    <property type="entry name" value="Folylpolyglutamate_synth_CS"/>
</dbReference>
<dbReference type="OrthoDB" id="5212574at2759"/>
<evidence type="ECO:0000256" key="3">
    <source>
        <dbReference type="ARBA" id="ARBA00022723"/>
    </source>
</evidence>
<dbReference type="GO" id="GO:0005524">
    <property type="term" value="F:ATP binding"/>
    <property type="evidence" value="ECO:0007669"/>
    <property type="project" value="UniProtKB-KW"/>
</dbReference>
<dbReference type="AlphaFoldDB" id="A0A0C3GBI7"/>
<name>A0A0C3GBI7_PILCF</name>
<dbReference type="GO" id="GO:0008841">
    <property type="term" value="F:dihydrofolate synthase activity"/>
    <property type="evidence" value="ECO:0007669"/>
    <property type="project" value="TreeGrafter"/>
</dbReference>
<keyword evidence="3" id="KW-0479">Metal-binding</keyword>
<evidence type="ECO:0000259" key="7">
    <source>
        <dbReference type="Pfam" id="PF08245"/>
    </source>
</evidence>
<dbReference type="PANTHER" id="PTHR11136">
    <property type="entry name" value="FOLYLPOLYGLUTAMATE SYNTHASE-RELATED"/>
    <property type="match status" value="1"/>
</dbReference>
<dbReference type="GO" id="GO:0004326">
    <property type="term" value="F:tetrahydrofolylpolyglutamate synthase activity"/>
    <property type="evidence" value="ECO:0007669"/>
    <property type="project" value="InterPro"/>
</dbReference>
<evidence type="ECO:0000256" key="4">
    <source>
        <dbReference type="ARBA" id="ARBA00022741"/>
    </source>
</evidence>
<evidence type="ECO:0000313" key="9">
    <source>
        <dbReference type="Proteomes" id="UP000054166"/>
    </source>
</evidence>
<dbReference type="InParanoid" id="A0A0C3GBI7"/>
<dbReference type="GO" id="GO:0046872">
    <property type="term" value="F:metal ion binding"/>
    <property type="evidence" value="ECO:0007669"/>
    <property type="project" value="UniProtKB-KW"/>
</dbReference>
<evidence type="ECO:0000313" key="8">
    <source>
        <dbReference type="EMBL" id="KIM89079.1"/>
    </source>
</evidence>
<dbReference type="SUPFAM" id="SSF53244">
    <property type="entry name" value="MurD-like peptide ligases, peptide-binding domain"/>
    <property type="match status" value="1"/>
</dbReference>
<dbReference type="InterPro" id="IPR036565">
    <property type="entry name" value="Mur-like_cat_sf"/>
</dbReference>
<dbReference type="SUPFAM" id="SSF53623">
    <property type="entry name" value="MurD-like peptide ligases, catalytic domain"/>
    <property type="match status" value="1"/>
</dbReference>
<dbReference type="GO" id="GO:0005829">
    <property type="term" value="C:cytosol"/>
    <property type="evidence" value="ECO:0007669"/>
    <property type="project" value="TreeGrafter"/>
</dbReference>
<dbReference type="Gene3D" id="3.90.190.20">
    <property type="entry name" value="Mur ligase, C-terminal domain"/>
    <property type="match status" value="1"/>
</dbReference>
<sequence length="476" mass="51403">MSIELTLDRIRVLASHLKPYTRPTCHVAGTNGKGSVTALLSSILRSSSPPLSVGRFNSPHLVSIHDCIAINNKPIAPNIYRKARGAVDKADRDYNVGASSFELLTLTALLVFEEAELDIVVIEVGMGGRLDATNVISDECILVSALTAVDLDHQAFLGHTVEEIAREKAGIARSGKPFILGKQRHRNVTAAVHQTVQDEMLIHVQVPAKREWDVALDVKFLPAFSKPILATLPLYGEHQLENLGTTASMVSALLTHPSCTKMLPHIATRITPETVARGIQATRWPGRLSFHTVAVPETKAIQHNRSLTVLADGAHNPASSATLGNFIMSLLDLCASQSDAPSITISLTYILALSHSPPKRPNDTLAPLFSPFILSHASNVRVKMNVALVEFTPPEGMPWVKSVPSSELRQVVLDAAPGVPTWEPGNGISIDKHLSDALAWAATRHEQDVGQNGEGLVVLAGSLYLVADLYRFMNVP</sequence>
<evidence type="ECO:0000256" key="1">
    <source>
        <dbReference type="ARBA" id="ARBA00008276"/>
    </source>
</evidence>
<dbReference type="Pfam" id="PF08245">
    <property type="entry name" value="Mur_ligase_M"/>
    <property type="match status" value="1"/>
</dbReference>
<dbReference type="InterPro" id="IPR036615">
    <property type="entry name" value="Mur_ligase_C_dom_sf"/>
</dbReference>
<dbReference type="InterPro" id="IPR013221">
    <property type="entry name" value="Mur_ligase_cen"/>
</dbReference>
<keyword evidence="2" id="KW-0436">Ligase</keyword>
<dbReference type="Gene3D" id="3.40.1190.10">
    <property type="entry name" value="Mur-like, catalytic domain"/>
    <property type="match status" value="1"/>
</dbReference>
<protein>
    <recommendedName>
        <fullName evidence="7">Mur ligase central domain-containing protein</fullName>
    </recommendedName>
</protein>
<evidence type="ECO:0000256" key="6">
    <source>
        <dbReference type="ARBA" id="ARBA00022842"/>
    </source>
</evidence>
<dbReference type="NCBIfam" id="TIGR01499">
    <property type="entry name" value="folC"/>
    <property type="match status" value="1"/>
</dbReference>
<dbReference type="PANTHER" id="PTHR11136:SF0">
    <property type="entry name" value="DIHYDROFOLATE SYNTHETASE-RELATED"/>
    <property type="match status" value="1"/>
</dbReference>
<gene>
    <name evidence="8" type="ORF">PILCRDRAFT_60891</name>
</gene>
<keyword evidence="5" id="KW-0067">ATP-binding</keyword>
<keyword evidence="6" id="KW-0460">Magnesium</keyword>
<dbReference type="GO" id="GO:0005739">
    <property type="term" value="C:mitochondrion"/>
    <property type="evidence" value="ECO:0007669"/>
    <property type="project" value="TreeGrafter"/>
</dbReference>
<dbReference type="FunCoup" id="A0A0C3GBI7">
    <property type="interactions" value="180"/>
</dbReference>